<feature type="binding site" evidence="1">
    <location>
        <position position="236"/>
    </location>
    <ligand>
        <name>Mg(2+)</name>
        <dbReference type="ChEBI" id="CHEBI:18420"/>
        <label>1</label>
    </ligand>
</feature>
<accession>A0A8B4H6P0</accession>
<dbReference type="GO" id="GO:0046872">
    <property type="term" value="F:metal ion binding"/>
    <property type="evidence" value="ECO:0007669"/>
    <property type="project" value="UniProtKB-KW"/>
</dbReference>
<feature type="binding site" evidence="1">
    <location>
        <position position="66"/>
    </location>
    <ligand>
        <name>Mg(2+)</name>
        <dbReference type="ChEBI" id="CHEBI:18420"/>
        <label>1</label>
    </ligand>
</feature>
<keyword evidence="1" id="KW-0479">Metal-binding</keyword>
<keyword evidence="2" id="KW-0326">Glycosidase</keyword>
<organism evidence="2 3">
    <name type="scientific">Corynebacterium matruchotii</name>
    <dbReference type="NCBI Taxonomy" id="43768"/>
    <lineage>
        <taxon>Bacteria</taxon>
        <taxon>Bacillati</taxon>
        <taxon>Actinomycetota</taxon>
        <taxon>Actinomycetes</taxon>
        <taxon>Mycobacteriales</taxon>
        <taxon>Corynebacteriaceae</taxon>
        <taxon>Corynebacterium</taxon>
    </lineage>
</organism>
<feature type="binding site" evidence="1">
    <location>
        <position position="238"/>
    </location>
    <ligand>
        <name>Mg(2+)</name>
        <dbReference type="ChEBI" id="CHEBI:18420"/>
        <label>1</label>
    </ligand>
</feature>
<reference evidence="2 3" key="1">
    <citation type="submission" date="2018-06" db="EMBL/GenBank/DDBJ databases">
        <authorList>
            <consortium name="Pathogen Informatics"/>
            <person name="Doyle S."/>
        </authorList>
    </citation>
    <scope>NUCLEOTIDE SEQUENCE [LARGE SCALE GENOMIC DNA]</scope>
    <source>
        <strain evidence="2 3">NCTC10254</strain>
    </source>
</reference>
<name>A0A8B4H6P0_9CORY</name>
<feature type="binding site" evidence="1">
    <location>
        <position position="65"/>
    </location>
    <ligand>
        <name>Mg(2+)</name>
        <dbReference type="ChEBI" id="CHEBI:18420"/>
        <label>1</label>
    </ligand>
</feature>
<feature type="binding site" evidence="1">
    <location>
        <position position="67"/>
    </location>
    <ligand>
        <name>Mg(2+)</name>
        <dbReference type="ChEBI" id="CHEBI:18420"/>
        <label>1</label>
    </ligand>
</feature>
<dbReference type="InterPro" id="IPR005502">
    <property type="entry name" value="Ribosyl_crysJ1"/>
</dbReference>
<dbReference type="Pfam" id="PF03747">
    <property type="entry name" value="ADP_ribosyl_GH"/>
    <property type="match status" value="1"/>
</dbReference>
<protein>
    <submittedName>
        <fullName evidence="2">ADP-ribosylation/Crystallin J1</fullName>
        <ecNumber evidence="2">3.2.2.24</ecNumber>
    </submittedName>
</protein>
<keyword evidence="1" id="KW-0460">Magnesium</keyword>
<dbReference type="PANTHER" id="PTHR16222">
    <property type="entry name" value="ADP-RIBOSYLGLYCOHYDROLASE"/>
    <property type="match status" value="1"/>
</dbReference>
<dbReference type="EMBL" id="UARK01000004">
    <property type="protein sequence ID" value="SPW28101.1"/>
    <property type="molecule type" value="Genomic_DNA"/>
</dbReference>
<dbReference type="InterPro" id="IPR050792">
    <property type="entry name" value="ADP-ribosylglycohydrolase"/>
</dbReference>
<evidence type="ECO:0000313" key="3">
    <source>
        <dbReference type="Proteomes" id="UP000249886"/>
    </source>
</evidence>
<dbReference type="PANTHER" id="PTHR16222:SF35">
    <property type="entry name" value="ADP-RIBOSYLGLYCOHYDROLASE"/>
    <property type="match status" value="1"/>
</dbReference>
<dbReference type="GO" id="GO:0047407">
    <property type="term" value="F:ADP-ribosyl-[dinitrogen reductase] hydrolase activity"/>
    <property type="evidence" value="ECO:0007669"/>
    <property type="project" value="UniProtKB-EC"/>
</dbReference>
<dbReference type="Proteomes" id="UP000249886">
    <property type="component" value="Unassembled WGS sequence"/>
</dbReference>
<evidence type="ECO:0000313" key="2">
    <source>
        <dbReference type="EMBL" id="SPW28101.1"/>
    </source>
</evidence>
<comment type="cofactor">
    <cofactor evidence="1">
        <name>Mg(2+)</name>
        <dbReference type="ChEBI" id="CHEBI:18420"/>
    </cofactor>
    <text evidence="1">Binds 2 magnesium ions per subunit.</text>
</comment>
<gene>
    <name evidence="2" type="primary">draG</name>
    <name evidence="2" type="ORF">NCTC10254_01127</name>
</gene>
<dbReference type="AlphaFoldDB" id="A0A8B4H6P0"/>
<keyword evidence="2" id="KW-0378">Hydrolase</keyword>
<evidence type="ECO:0000256" key="1">
    <source>
        <dbReference type="PIRSR" id="PIRSR605502-1"/>
    </source>
</evidence>
<dbReference type="EC" id="3.2.2.24" evidence="2"/>
<dbReference type="SUPFAM" id="SSF101478">
    <property type="entry name" value="ADP-ribosylglycohydrolase"/>
    <property type="match status" value="1"/>
</dbReference>
<dbReference type="Gene3D" id="1.10.4080.10">
    <property type="entry name" value="ADP-ribosylation/Crystallin J1"/>
    <property type="match status" value="1"/>
</dbReference>
<dbReference type="InterPro" id="IPR036705">
    <property type="entry name" value="Ribosyl_crysJ1_sf"/>
</dbReference>
<proteinExistence type="predicted"/>
<sequence>MGLLHWNSMSMTDRAQGVLYGQVIGDSLGSLVEFASPDTIAADYPGGVRELADGGPFRLSAGQPTDDSEMALALARTLVTHGFDIDAIAAAYRRWAESHPFDIGNTCADALLRGVMNPQSQANGALMRISPVGVFCAYDPDAARDYARQDARLTHINETCQDLNAAYAYAIARAVGEGLGREAVLGLFDSDDVVEPDDYLTHMGWVRVAFPNALYQLATAPDFAEALVATIARGGDTDTNAAICGALFGAVVGASGIPKRWRDVVDQCRPGPGTLRPRPAEYWPTDLPGLADRILTRR</sequence>
<comment type="caution">
    <text evidence="2">The sequence shown here is derived from an EMBL/GenBank/DDBJ whole genome shotgun (WGS) entry which is preliminary data.</text>
</comment>
<feature type="binding site" evidence="1">
    <location>
        <position position="239"/>
    </location>
    <ligand>
        <name>Mg(2+)</name>
        <dbReference type="ChEBI" id="CHEBI:18420"/>
        <label>1</label>
    </ligand>
</feature>